<accession>A0ABV7VQP0</accession>
<comment type="caution">
    <text evidence="1">The sequence shown here is derived from an EMBL/GenBank/DDBJ whole genome shotgun (WGS) entry which is preliminary data.</text>
</comment>
<reference evidence="2" key="1">
    <citation type="journal article" date="2019" name="Int. J. Syst. Evol. Microbiol.">
        <title>The Global Catalogue of Microorganisms (GCM) 10K type strain sequencing project: providing services to taxonomists for standard genome sequencing and annotation.</title>
        <authorList>
            <consortium name="The Broad Institute Genomics Platform"/>
            <consortium name="The Broad Institute Genome Sequencing Center for Infectious Disease"/>
            <person name="Wu L."/>
            <person name="Ma J."/>
        </authorList>
    </citation>
    <scope>NUCLEOTIDE SEQUENCE [LARGE SCALE GENOMIC DNA]</scope>
    <source>
        <strain evidence="2">KCTC 42424</strain>
    </source>
</reference>
<dbReference type="EMBL" id="JBHRYB010000005">
    <property type="protein sequence ID" value="MFC3679412.1"/>
    <property type="molecule type" value="Genomic_DNA"/>
</dbReference>
<dbReference type="PANTHER" id="PTHR12475">
    <property type="match status" value="1"/>
</dbReference>
<dbReference type="Gene3D" id="3.10.129.10">
    <property type="entry name" value="Hotdog Thioesterase"/>
    <property type="match status" value="1"/>
</dbReference>
<dbReference type="Proteomes" id="UP001595722">
    <property type="component" value="Unassembled WGS sequence"/>
</dbReference>
<proteinExistence type="predicted"/>
<gene>
    <name evidence="1" type="ORF">ACFOMG_04710</name>
</gene>
<keyword evidence="2" id="KW-1185">Reference proteome</keyword>
<name>A0ABV7VQP0_9GAMM</name>
<protein>
    <submittedName>
        <fullName evidence="1">Thioesterase family protein</fullName>
    </submittedName>
</protein>
<organism evidence="1 2">
    <name type="scientific">Bacterioplanoides pacificum</name>
    <dbReference type="NCBI Taxonomy" id="1171596"/>
    <lineage>
        <taxon>Bacteria</taxon>
        <taxon>Pseudomonadati</taxon>
        <taxon>Pseudomonadota</taxon>
        <taxon>Gammaproteobacteria</taxon>
        <taxon>Oceanospirillales</taxon>
        <taxon>Oceanospirillaceae</taxon>
        <taxon>Bacterioplanoides</taxon>
    </lineage>
</organism>
<evidence type="ECO:0000313" key="2">
    <source>
        <dbReference type="Proteomes" id="UP001595722"/>
    </source>
</evidence>
<dbReference type="Pfam" id="PF13279">
    <property type="entry name" value="4HBT_2"/>
    <property type="match status" value="1"/>
</dbReference>
<evidence type="ECO:0000313" key="1">
    <source>
        <dbReference type="EMBL" id="MFC3679412.1"/>
    </source>
</evidence>
<dbReference type="InterPro" id="IPR051490">
    <property type="entry name" value="THEM6_lcsJ_thioesterase"/>
</dbReference>
<dbReference type="SUPFAM" id="SSF54637">
    <property type="entry name" value="Thioesterase/thiol ester dehydrase-isomerase"/>
    <property type="match status" value="1"/>
</dbReference>
<dbReference type="InterPro" id="IPR029069">
    <property type="entry name" value="HotDog_dom_sf"/>
</dbReference>
<sequence>MRRFELLTVVVMNLFGRLLLILLARRWATQKTAQQVFSDYFRVWFHDLGWRDHLPNYRFYSFMELGRFSFWHGTGLAHNGSYRVRMIAAQDFIYLRPLSPFSRFRCDTQLLGWDDKYLYFRHNFYHRHTLVGIGLVKEACLIKGQVVKPKYILGQDPQGDAVIDAWQALQQQIKNGQPAVAEDSQTDHSGLEIR</sequence>
<dbReference type="PANTHER" id="PTHR12475:SF4">
    <property type="entry name" value="PROTEIN THEM6"/>
    <property type="match status" value="1"/>
</dbReference>
<dbReference type="RefSeq" id="WP_376865102.1">
    <property type="nucleotide sequence ID" value="NZ_JBHRYB010000005.1"/>
</dbReference>